<feature type="transmembrane region" description="Helical" evidence="8">
    <location>
        <begin position="47"/>
        <end position="67"/>
    </location>
</feature>
<feature type="domain" description="Sulfatase N-terminal" evidence="9">
    <location>
        <begin position="210"/>
        <end position="463"/>
    </location>
</feature>
<evidence type="ECO:0000256" key="4">
    <source>
        <dbReference type="ARBA" id="ARBA00022692"/>
    </source>
</evidence>
<dbReference type="GO" id="GO:0016776">
    <property type="term" value="F:phosphotransferase activity, phosphate group as acceptor"/>
    <property type="evidence" value="ECO:0007669"/>
    <property type="project" value="TreeGrafter"/>
</dbReference>
<dbReference type="Proteomes" id="UP000294963">
    <property type="component" value="Unassembled WGS sequence"/>
</dbReference>
<evidence type="ECO:0000256" key="5">
    <source>
        <dbReference type="ARBA" id="ARBA00022989"/>
    </source>
</evidence>
<evidence type="ECO:0000256" key="1">
    <source>
        <dbReference type="ARBA" id="ARBA00004651"/>
    </source>
</evidence>
<dbReference type="Pfam" id="PF00884">
    <property type="entry name" value="Sulfatase"/>
    <property type="match status" value="1"/>
</dbReference>
<evidence type="ECO:0000256" key="6">
    <source>
        <dbReference type="ARBA" id="ARBA00023136"/>
    </source>
</evidence>
<accession>A0A4R1XY77</accession>
<protein>
    <submittedName>
        <fullName evidence="10">Glucan phosphoethanolaminetransferase (Alkaline phosphatase superfamily)</fullName>
    </submittedName>
</protein>
<dbReference type="InterPro" id="IPR058130">
    <property type="entry name" value="PEA_transf_C"/>
</dbReference>
<dbReference type="InterPro" id="IPR017850">
    <property type="entry name" value="Alkaline_phosphatase_core_sf"/>
</dbReference>
<comment type="similarity">
    <text evidence="7">Belongs to the phosphoethanolamine transferase family.</text>
</comment>
<feature type="transmembrane region" description="Helical" evidence="8">
    <location>
        <begin position="128"/>
        <end position="146"/>
    </location>
</feature>
<dbReference type="GO" id="GO:0005886">
    <property type="term" value="C:plasma membrane"/>
    <property type="evidence" value="ECO:0007669"/>
    <property type="project" value="UniProtKB-SubCell"/>
</dbReference>
<dbReference type="Gene3D" id="3.40.720.10">
    <property type="entry name" value="Alkaline Phosphatase, subunit A"/>
    <property type="match status" value="1"/>
</dbReference>
<dbReference type="GO" id="GO:0009244">
    <property type="term" value="P:lipopolysaccharide core region biosynthetic process"/>
    <property type="evidence" value="ECO:0007669"/>
    <property type="project" value="TreeGrafter"/>
</dbReference>
<sequence length="506" mass="58492">MFKLLEFCVFLIWLAALIHIVKLYSFPFFISLGFCLGIGLWDLLPNFQGALLLVLAIVLTTFFLVLLQQLKTGWLRTLAFSFFLCLSLYIATGTGFLQGRMSIGIVASIFQTNSNEAFEFFSVIQPKFLIYSFVLFAATVFYFYLYKPAYTVKFKKPFVLFLIVFNLLNLFLIQTVKAVVKYKNEENILYEANDFTPDWGIKEVKYSYDNQVFIIGESVQRDHLSLYGSEHNTTPFLDKMPVTMVADYNSTSANTAMSLPRTLSYMDDEKNIHISMNVMTLAKQAKYNTLWISNQGFVGKNDTAISKTAIHADHRFFLKNGNYMSQSFDDEKMIAILTAQLERYKDKKNIIFVHMMGSHPDACERLFDSPKLYPKQPEPIDCYLSSINKLDRFVQHIYQELNKTKRSFNITYFSDHGMSVTPDGIYVENEYKANYQVPFFVLSSDARQKNYLDKSISAYDFMNIYAGMIGVKTPYLDSQKTLDQIKSNDDITVFDWQNYVKLKSLN</sequence>
<keyword evidence="11" id="KW-1185">Reference proteome</keyword>
<comment type="caution">
    <text evidence="10">The sequence shown here is derived from an EMBL/GenBank/DDBJ whole genome shotgun (WGS) entry which is preliminary data.</text>
</comment>
<evidence type="ECO:0000259" key="9">
    <source>
        <dbReference type="Pfam" id="PF00884"/>
    </source>
</evidence>
<evidence type="ECO:0000256" key="8">
    <source>
        <dbReference type="SAM" id="Phobius"/>
    </source>
</evidence>
<feature type="transmembrane region" description="Helical" evidence="8">
    <location>
        <begin position="158"/>
        <end position="176"/>
    </location>
</feature>
<evidence type="ECO:0000313" key="11">
    <source>
        <dbReference type="Proteomes" id="UP000294963"/>
    </source>
</evidence>
<keyword evidence="5 8" id="KW-1133">Transmembrane helix</keyword>
<comment type="subcellular location">
    <subcellularLocation>
        <location evidence="1">Cell membrane</location>
        <topology evidence="1">Multi-pass membrane protein</topology>
    </subcellularLocation>
</comment>
<evidence type="ECO:0000313" key="10">
    <source>
        <dbReference type="EMBL" id="TCM68141.1"/>
    </source>
</evidence>
<organism evidence="10 11">
    <name type="scientific">Acinetobacter calcoaceticus</name>
    <dbReference type="NCBI Taxonomy" id="471"/>
    <lineage>
        <taxon>Bacteria</taxon>
        <taxon>Pseudomonadati</taxon>
        <taxon>Pseudomonadota</taxon>
        <taxon>Gammaproteobacteria</taxon>
        <taxon>Moraxellales</taxon>
        <taxon>Moraxellaceae</taxon>
        <taxon>Acinetobacter</taxon>
        <taxon>Acinetobacter calcoaceticus/baumannii complex</taxon>
    </lineage>
</organism>
<evidence type="ECO:0000256" key="2">
    <source>
        <dbReference type="ARBA" id="ARBA00022475"/>
    </source>
</evidence>
<dbReference type="AlphaFoldDB" id="A0A4R1XY77"/>
<feature type="transmembrane region" description="Helical" evidence="8">
    <location>
        <begin position="74"/>
        <end position="92"/>
    </location>
</feature>
<keyword evidence="3 10" id="KW-0808">Transferase</keyword>
<dbReference type="CDD" id="cd16017">
    <property type="entry name" value="LptA"/>
    <property type="match status" value="1"/>
</dbReference>
<evidence type="ECO:0000256" key="3">
    <source>
        <dbReference type="ARBA" id="ARBA00022679"/>
    </source>
</evidence>
<dbReference type="PANTHER" id="PTHR30443:SF4">
    <property type="entry name" value="PHOSPHOETHANOLAMINE TRANSFERASE OPGE-RELATED"/>
    <property type="match status" value="1"/>
</dbReference>
<dbReference type="InterPro" id="IPR000917">
    <property type="entry name" value="Sulfatase_N"/>
</dbReference>
<proteinExistence type="inferred from homology"/>
<keyword evidence="4 8" id="KW-0812">Transmembrane</keyword>
<dbReference type="SUPFAM" id="SSF53649">
    <property type="entry name" value="Alkaline phosphatase-like"/>
    <property type="match status" value="1"/>
</dbReference>
<dbReference type="EMBL" id="SLVJ01000006">
    <property type="protein sequence ID" value="TCM68141.1"/>
    <property type="molecule type" value="Genomic_DNA"/>
</dbReference>
<keyword evidence="2" id="KW-1003">Cell membrane</keyword>
<dbReference type="InterPro" id="IPR040423">
    <property type="entry name" value="PEA_transferase"/>
</dbReference>
<reference evidence="10 11" key="1">
    <citation type="submission" date="2019-03" db="EMBL/GenBank/DDBJ databases">
        <title>Genomic analyses of the natural microbiome of Caenorhabditis elegans.</title>
        <authorList>
            <person name="Samuel B."/>
        </authorList>
    </citation>
    <scope>NUCLEOTIDE SEQUENCE [LARGE SCALE GENOMIC DNA]</scope>
    <source>
        <strain evidence="10 11">JUb89</strain>
    </source>
</reference>
<gene>
    <name evidence="10" type="ORF">EC844_106124</name>
</gene>
<name>A0A4R1XY77_ACICA</name>
<dbReference type="PANTHER" id="PTHR30443">
    <property type="entry name" value="INNER MEMBRANE PROTEIN"/>
    <property type="match status" value="1"/>
</dbReference>
<keyword evidence="6 8" id="KW-0472">Membrane</keyword>
<evidence type="ECO:0000256" key="7">
    <source>
        <dbReference type="ARBA" id="ARBA00038481"/>
    </source>
</evidence>